<dbReference type="Pfam" id="PF13144">
    <property type="entry name" value="ChapFlgA"/>
    <property type="match status" value="1"/>
</dbReference>
<evidence type="ECO:0000256" key="4">
    <source>
        <dbReference type="SAM" id="SignalP"/>
    </source>
</evidence>
<sequence>MMKRFLAILTIALAAAAPALAERLPVTLKQSAMIEGDMVKLGDLWENLGTKGDTLLAPAPQPGKRIVADARWLVAVAQSYAVDWQPASNFDRIVIERSGQMIDPRLIETELREALAMEGVSGNFSLEVANRQALAVMVPAGQSTEVGIRDLVWDARNSRFAATVEVPAGSPTAIRQRVSGRIFTVTRIPVLTHAMTRGDVITEKDVQWAEVREEIAHRSVATDPRDLIGQEPRFQVRAGQPVRLADLQRPILVTKNSLVTISLKTPFMTLTSQGRAVEDGGKGDVIRITNLQTKRTIEAVVDGPGMVAVTPGGTRQLSH</sequence>
<dbReference type="GO" id="GO:0042597">
    <property type="term" value="C:periplasmic space"/>
    <property type="evidence" value="ECO:0007669"/>
    <property type="project" value="UniProtKB-SubCell"/>
</dbReference>
<dbReference type="STRING" id="1437059.A6A05_16245"/>
<feature type="chain" id="PRO_5008091869" evidence="4">
    <location>
        <begin position="22"/>
        <end position="319"/>
    </location>
</feature>
<proteinExistence type="predicted"/>
<comment type="subcellular location">
    <subcellularLocation>
        <location evidence="1">Periplasm</location>
    </subcellularLocation>
</comment>
<accession>A0A178MDK7</accession>
<dbReference type="InterPro" id="IPR039246">
    <property type="entry name" value="Flagellar_FlgA"/>
</dbReference>
<keyword evidence="7" id="KW-1185">Reference proteome</keyword>
<evidence type="ECO:0000313" key="7">
    <source>
        <dbReference type="Proteomes" id="UP000078543"/>
    </source>
</evidence>
<dbReference type="PANTHER" id="PTHR36307:SF1">
    <property type="entry name" value="FLAGELLA BASAL BODY P-RING FORMATION PROTEIN FLGA"/>
    <property type="match status" value="1"/>
</dbReference>
<keyword evidence="6" id="KW-0282">Flagellum</keyword>
<keyword evidence="6" id="KW-0966">Cell projection</keyword>
<evidence type="ECO:0000259" key="5">
    <source>
        <dbReference type="SMART" id="SM00858"/>
    </source>
</evidence>
<dbReference type="InterPro" id="IPR013974">
    <property type="entry name" value="SAF"/>
</dbReference>
<dbReference type="GO" id="GO:0044780">
    <property type="term" value="P:bacterial-type flagellum assembly"/>
    <property type="evidence" value="ECO:0007669"/>
    <property type="project" value="InterPro"/>
</dbReference>
<dbReference type="Gene3D" id="2.30.30.760">
    <property type="match status" value="1"/>
</dbReference>
<feature type="domain" description="SAF" evidence="5">
    <location>
        <begin position="186"/>
        <end position="248"/>
    </location>
</feature>
<evidence type="ECO:0000256" key="3">
    <source>
        <dbReference type="ARBA" id="ARBA00022764"/>
    </source>
</evidence>
<keyword evidence="2 4" id="KW-0732">Signal</keyword>
<protein>
    <submittedName>
        <fullName evidence="6">Flagellar biosynthesis protein FlgA</fullName>
    </submittedName>
</protein>
<keyword evidence="6" id="KW-0969">Cilium</keyword>
<name>A0A178MDK7_9PROT</name>
<dbReference type="InterPro" id="IPR017585">
    <property type="entry name" value="SAF_FlgA"/>
</dbReference>
<dbReference type="EMBL" id="LWQU01000176">
    <property type="protein sequence ID" value="OAN46227.1"/>
    <property type="molecule type" value="Genomic_DNA"/>
</dbReference>
<dbReference type="SMART" id="SM00858">
    <property type="entry name" value="SAF"/>
    <property type="match status" value="1"/>
</dbReference>
<dbReference type="NCBIfam" id="TIGR03170">
    <property type="entry name" value="flgA_cterm"/>
    <property type="match status" value="1"/>
</dbReference>
<organism evidence="6 7">
    <name type="scientific">Magnetospirillum moscoviense</name>
    <dbReference type="NCBI Taxonomy" id="1437059"/>
    <lineage>
        <taxon>Bacteria</taxon>
        <taxon>Pseudomonadati</taxon>
        <taxon>Pseudomonadota</taxon>
        <taxon>Alphaproteobacteria</taxon>
        <taxon>Rhodospirillales</taxon>
        <taxon>Rhodospirillaceae</taxon>
        <taxon>Magnetospirillum</taxon>
    </lineage>
</organism>
<comment type="caution">
    <text evidence="6">The sequence shown here is derived from an EMBL/GenBank/DDBJ whole genome shotgun (WGS) entry which is preliminary data.</text>
</comment>
<reference evidence="6 7" key="1">
    <citation type="submission" date="2016-04" db="EMBL/GenBank/DDBJ databases">
        <title>Draft genome sequence of freshwater magnetotactic bacteria Magnetospirillum marisnigri SP-1 and Magnetospirillum moscoviense BB-1.</title>
        <authorList>
            <person name="Koziaeva V."/>
            <person name="Dziuba M.V."/>
            <person name="Ivanov T.M."/>
            <person name="Kuznetsov B."/>
            <person name="Grouzdev D.S."/>
        </authorList>
    </citation>
    <scope>NUCLEOTIDE SEQUENCE [LARGE SCALE GENOMIC DNA]</scope>
    <source>
        <strain evidence="6 7">BB-1</strain>
    </source>
</reference>
<feature type="signal peptide" evidence="4">
    <location>
        <begin position="1"/>
        <end position="21"/>
    </location>
</feature>
<evidence type="ECO:0000256" key="1">
    <source>
        <dbReference type="ARBA" id="ARBA00004418"/>
    </source>
</evidence>
<gene>
    <name evidence="6" type="ORF">A6A05_16245</name>
</gene>
<dbReference type="CDD" id="cd11614">
    <property type="entry name" value="SAF_CpaB_FlgA_like"/>
    <property type="match status" value="1"/>
</dbReference>
<dbReference type="AlphaFoldDB" id="A0A178MDK7"/>
<evidence type="ECO:0000256" key="2">
    <source>
        <dbReference type="ARBA" id="ARBA00022729"/>
    </source>
</evidence>
<dbReference type="Proteomes" id="UP000078543">
    <property type="component" value="Unassembled WGS sequence"/>
</dbReference>
<dbReference type="Gene3D" id="3.90.1210.10">
    <property type="entry name" value="Antifreeze-like/N-acetylneuraminic acid synthase C-terminal domain"/>
    <property type="match status" value="1"/>
</dbReference>
<evidence type="ECO:0000313" key="6">
    <source>
        <dbReference type="EMBL" id="OAN46227.1"/>
    </source>
</evidence>
<dbReference type="PANTHER" id="PTHR36307">
    <property type="entry name" value="FLAGELLA BASAL BODY P-RING FORMATION PROTEIN FLGA"/>
    <property type="match status" value="1"/>
</dbReference>
<keyword evidence="3" id="KW-0574">Periplasm</keyword>